<evidence type="ECO:0000256" key="2">
    <source>
        <dbReference type="SAM" id="Phobius"/>
    </source>
</evidence>
<feature type="compositionally biased region" description="Polar residues" evidence="1">
    <location>
        <begin position="32"/>
        <end position="47"/>
    </location>
</feature>
<keyword evidence="2" id="KW-0472">Membrane</keyword>
<proteinExistence type="predicted"/>
<evidence type="ECO:0000313" key="3">
    <source>
        <dbReference type="EMBL" id="QPI16662.1"/>
    </source>
</evidence>
<feature type="transmembrane region" description="Helical" evidence="2">
    <location>
        <begin position="272"/>
        <end position="294"/>
    </location>
</feature>
<protein>
    <submittedName>
        <fullName evidence="3">Uncharacterized protein</fullName>
    </submittedName>
</protein>
<name>A0A7S9XH21_9VIRU</name>
<keyword evidence="2" id="KW-0812">Transmembrane</keyword>
<gene>
    <name evidence="3" type="ORF">NIOZUU159_00155</name>
</gene>
<feature type="region of interest" description="Disordered" evidence="1">
    <location>
        <begin position="21"/>
        <end position="47"/>
    </location>
</feature>
<keyword evidence="2" id="KW-1133">Transmembrane helix</keyword>
<dbReference type="EMBL" id="MW030591">
    <property type="protein sequence ID" value="QPI16662.1"/>
    <property type="molecule type" value="Genomic_DNA"/>
</dbReference>
<reference evidence="3" key="1">
    <citation type="submission" date="2020-08" db="EMBL/GenBank/DDBJ databases">
        <title>Bridging the membrane lipid divide: bacteria of the FCB group superphylum have the potential to synthesize archaeal ether lipids.</title>
        <authorList>
            <person name="Villanueva L."/>
            <person name="von Meijenfeldt F.A.B."/>
            <person name="Westbye A.B."/>
            <person name="Yadav S."/>
            <person name="Hopmans E.C."/>
            <person name="Dutilh B.E."/>
            <person name="Sinninghe Damste J.S."/>
        </authorList>
    </citation>
    <scope>NUCLEOTIDE SEQUENCE</scope>
    <source>
        <strain evidence="3">NIOZ-UU159</strain>
    </source>
</reference>
<accession>A0A7S9XH21</accession>
<organism evidence="3">
    <name type="scientific">Virus NIOZ-UU159</name>
    <dbReference type="NCBI Taxonomy" id="2763270"/>
    <lineage>
        <taxon>Viruses</taxon>
    </lineage>
</organism>
<sequence>MYYSTIEEAYNLDSFDKMKKKKRDKLRDIPESNLSKGPSNIETSKLTASSEKIQDYEEYIKSASKSCDPIQSPPYTIPISGNCKKEFKDAMKVYTEENFNSPKDINMSNMDSKNDIMPYYDEDLEQYFDINNLNDEVKYNPNNKLSNYMPNSNISSYTNNNTNEYTSTIFNNGNNLLNTSDFNLSLDERKKATDALQYLKALETKIDGDEKKAFFDQMRMSNTMGKRGYLEPQQHDAKTIKLEKEIEELKKREVILSKSIEENKKAQNNINLIINVFIILFVGCIIILLCDYLVELSIQIGMKKTTHILEQYMNSKINEINIPQYSYQPPQPSQNIMPYNYNQMPLMQKLQPIQGGLSQQNV</sequence>
<evidence type="ECO:0000256" key="1">
    <source>
        <dbReference type="SAM" id="MobiDB-lite"/>
    </source>
</evidence>